<dbReference type="Proteomes" id="UP001219525">
    <property type="component" value="Unassembled WGS sequence"/>
</dbReference>
<evidence type="ECO:0000256" key="1">
    <source>
        <dbReference type="SAM" id="MobiDB-lite"/>
    </source>
</evidence>
<feature type="transmembrane region" description="Helical" evidence="2">
    <location>
        <begin position="193"/>
        <end position="214"/>
    </location>
</feature>
<feature type="transmembrane region" description="Helical" evidence="2">
    <location>
        <begin position="109"/>
        <end position="131"/>
    </location>
</feature>
<evidence type="ECO:0000313" key="4">
    <source>
        <dbReference type="Proteomes" id="UP001219525"/>
    </source>
</evidence>
<reference evidence="3" key="1">
    <citation type="submission" date="2023-03" db="EMBL/GenBank/DDBJ databases">
        <title>Massive genome expansion in bonnet fungi (Mycena s.s.) driven by repeated elements and novel gene families across ecological guilds.</title>
        <authorList>
            <consortium name="Lawrence Berkeley National Laboratory"/>
            <person name="Harder C.B."/>
            <person name="Miyauchi S."/>
            <person name="Viragh M."/>
            <person name="Kuo A."/>
            <person name="Thoen E."/>
            <person name="Andreopoulos B."/>
            <person name="Lu D."/>
            <person name="Skrede I."/>
            <person name="Drula E."/>
            <person name="Henrissat B."/>
            <person name="Morin E."/>
            <person name="Kohler A."/>
            <person name="Barry K."/>
            <person name="LaButti K."/>
            <person name="Morin E."/>
            <person name="Salamov A."/>
            <person name="Lipzen A."/>
            <person name="Mereny Z."/>
            <person name="Hegedus B."/>
            <person name="Baldrian P."/>
            <person name="Stursova M."/>
            <person name="Weitz H."/>
            <person name="Taylor A."/>
            <person name="Grigoriev I.V."/>
            <person name="Nagy L.G."/>
            <person name="Martin F."/>
            <person name="Kauserud H."/>
        </authorList>
    </citation>
    <scope>NUCLEOTIDE SEQUENCE</scope>
    <source>
        <strain evidence="3">9144</strain>
    </source>
</reference>
<dbReference type="EMBL" id="JARJCW010000014">
    <property type="protein sequence ID" value="KAJ7217070.1"/>
    <property type="molecule type" value="Genomic_DNA"/>
</dbReference>
<feature type="compositionally biased region" description="Polar residues" evidence="1">
    <location>
        <begin position="259"/>
        <end position="272"/>
    </location>
</feature>
<dbReference type="AlphaFoldDB" id="A0AAD6VM06"/>
<feature type="transmembrane region" description="Helical" evidence="2">
    <location>
        <begin position="27"/>
        <end position="47"/>
    </location>
</feature>
<feature type="transmembrane region" description="Helical" evidence="2">
    <location>
        <begin position="151"/>
        <end position="173"/>
    </location>
</feature>
<evidence type="ECO:0000256" key="2">
    <source>
        <dbReference type="SAM" id="Phobius"/>
    </source>
</evidence>
<keyword evidence="2" id="KW-0812">Transmembrane</keyword>
<proteinExistence type="predicted"/>
<organism evidence="3 4">
    <name type="scientific">Mycena pura</name>
    <dbReference type="NCBI Taxonomy" id="153505"/>
    <lineage>
        <taxon>Eukaryota</taxon>
        <taxon>Fungi</taxon>
        <taxon>Dikarya</taxon>
        <taxon>Basidiomycota</taxon>
        <taxon>Agaricomycotina</taxon>
        <taxon>Agaricomycetes</taxon>
        <taxon>Agaricomycetidae</taxon>
        <taxon>Agaricales</taxon>
        <taxon>Marasmiineae</taxon>
        <taxon>Mycenaceae</taxon>
        <taxon>Mycena</taxon>
    </lineage>
</organism>
<feature type="non-terminal residue" evidence="3">
    <location>
        <position position="1"/>
    </location>
</feature>
<name>A0AAD6VM06_9AGAR</name>
<sequence length="279" mass="31112">GIVVCIFLQTMYHLIADPPHRNENRNIPLLISFTIALFALGMVFISMDLTSLRLAWVDHRDFPGGTVAYSFSQYGKPITVIPNSCAVIGDWLAAGFLLYRCVIIFHMNFIIIAIPLLMYLGSIAMGVMILFQSSRPNANLWTKTTVNFGIPYYALAAALNVVITIMITTRLLLYRRSLRNTLGEAQAMSVPFASIASMLVESSLLYAVTSILFLVPYGLKSDVSNIFIPILIEVQILAPLLIIDRVAKRRGWEKGTATRPPTSLKFQHTFPQSGMYDTE</sequence>
<gene>
    <name evidence="3" type="ORF">GGX14DRAFT_300684</name>
</gene>
<feature type="non-terminal residue" evidence="3">
    <location>
        <position position="279"/>
    </location>
</feature>
<feature type="transmembrane region" description="Helical" evidence="2">
    <location>
        <begin position="226"/>
        <end position="243"/>
    </location>
</feature>
<protein>
    <submittedName>
        <fullName evidence="3">Uncharacterized protein</fullName>
    </submittedName>
</protein>
<accession>A0AAD6VM06</accession>
<keyword evidence="2" id="KW-0472">Membrane</keyword>
<evidence type="ECO:0000313" key="3">
    <source>
        <dbReference type="EMBL" id="KAJ7217070.1"/>
    </source>
</evidence>
<feature type="transmembrane region" description="Helical" evidence="2">
    <location>
        <begin position="80"/>
        <end position="102"/>
    </location>
</feature>
<keyword evidence="4" id="KW-1185">Reference proteome</keyword>
<comment type="caution">
    <text evidence="3">The sequence shown here is derived from an EMBL/GenBank/DDBJ whole genome shotgun (WGS) entry which is preliminary data.</text>
</comment>
<feature type="region of interest" description="Disordered" evidence="1">
    <location>
        <begin position="254"/>
        <end position="279"/>
    </location>
</feature>
<keyword evidence="2" id="KW-1133">Transmembrane helix</keyword>